<dbReference type="SMART" id="SM00454">
    <property type="entry name" value="SAM"/>
    <property type="match status" value="1"/>
</dbReference>
<evidence type="ECO:0000313" key="3">
    <source>
        <dbReference type="EMBL" id="ESN90610.1"/>
    </source>
</evidence>
<evidence type="ECO:0000313" key="5">
    <source>
        <dbReference type="Proteomes" id="UP000015101"/>
    </source>
</evidence>
<reference evidence="4" key="3">
    <citation type="submission" date="2015-06" db="UniProtKB">
        <authorList>
            <consortium name="EnsemblMetazoa"/>
        </authorList>
    </citation>
    <scope>IDENTIFICATION</scope>
</reference>
<dbReference type="Gene3D" id="1.10.150.50">
    <property type="entry name" value="Transcription Factor, Ets-1"/>
    <property type="match status" value="1"/>
</dbReference>
<evidence type="ECO:0000256" key="1">
    <source>
        <dbReference type="SAM" id="MobiDB-lite"/>
    </source>
</evidence>
<dbReference type="CDD" id="cd09577">
    <property type="entry name" value="SAM_Ph1_2_3"/>
    <property type="match status" value="1"/>
</dbReference>
<dbReference type="InterPro" id="IPR013761">
    <property type="entry name" value="SAM/pointed_sf"/>
</dbReference>
<feature type="compositionally biased region" description="Low complexity" evidence="1">
    <location>
        <begin position="38"/>
        <end position="47"/>
    </location>
</feature>
<feature type="region of interest" description="Disordered" evidence="1">
    <location>
        <begin position="38"/>
        <end position="62"/>
    </location>
</feature>
<feature type="domain" description="SAM" evidence="2">
    <location>
        <begin position="66"/>
        <end position="130"/>
    </location>
</feature>
<dbReference type="PROSITE" id="PS50105">
    <property type="entry name" value="SAM_DOMAIN"/>
    <property type="match status" value="1"/>
</dbReference>
<dbReference type="Pfam" id="PF00536">
    <property type="entry name" value="SAM_1"/>
    <property type="match status" value="1"/>
</dbReference>
<reference evidence="3 5" key="2">
    <citation type="journal article" date="2013" name="Nature">
        <title>Insights into bilaterian evolution from three spiralian genomes.</title>
        <authorList>
            <person name="Simakov O."/>
            <person name="Marletaz F."/>
            <person name="Cho S.J."/>
            <person name="Edsinger-Gonzales E."/>
            <person name="Havlak P."/>
            <person name="Hellsten U."/>
            <person name="Kuo D.H."/>
            <person name="Larsson T."/>
            <person name="Lv J."/>
            <person name="Arendt D."/>
            <person name="Savage R."/>
            <person name="Osoegawa K."/>
            <person name="de Jong P."/>
            <person name="Grimwood J."/>
            <person name="Chapman J.A."/>
            <person name="Shapiro H."/>
            <person name="Aerts A."/>
            <person name="Otillar R.P."/>
            <person name="Terry A.Y."/>
            <person name="Boore J.L."/>
            <person name="Grigoriev I.V."/>
            <person name="Lindberg D.R."/>
            <person name="Seaver E.C."/>
            <person name="Weisblat D.A."/>
            <person name="Putnam N.H."/>
            <person name="Rokhsar D.S."/>
        </authorList>
    </citation>
    <scope>NUCLEOTIDE SEQUENCE</scope>
</reference>
<dbReference type="AlphaFoldDB" id="T1EEL4"/>
<dbReference type="OrthoDB" id="2390104at2759"/>
<dbReference type="InParanoid" id="T1EEL4"/>
<dbReference type="eggNOG" id="ENOG502QUTP">
    <property type="taxonomic scope" value="Eukaryota"/>
</dbReference>
<dbReference type="KEGG" id="hro:HELRODRAFT_108682"/>
<proteinExistence type="predicted"/>
<dbReference type="SUPFAM" id="SSF47769">
    <property type="entry name" value="SAM/Pointed domain"/>
    <property type="match status" value="1"/>
</dbReference>
<dbReference type="PANTHER" id="PTHR12247">
    <property type="entry name" value="POLYCOMB GROUP PROTEIN"/>
    <property type="match status" value="1"/>
</dbReference>
<protein>
    <recommendedName>
        <fullName evidence="2">SAM domain-containing protein</fullName>
    </recommendedName>
</protein>
<dbReference type="Proteomes" id="UP000015101">
    <property type="component" value="Unassembled WGS sequence"/>
</dbReference>
<dbReference type="CTD" id="20195016"/>
<dbReference type="HOGENOM" id="CLU_1837281_0_0_1"/>
<gene>
    <name evidence="4" type="primary">20195016</name>
    <name evidence="3" type="ORF">HELRODRAFT_108682</name>
</gene>
<accession>T1EEL4</accession>
<dbReference type="EnsemblMetazoa" id="HelroT108682">
    <property type="protein sequence ID" value="HelroP108682"/>
    <property type="gene ID" value="HelroG108682"/>
</dbReference>
<evidence type="ECO:0000313" key="4">
    <source>
        <dbReference type="EnsemblMetazoa" id="HelroP108682"/>
    </source>
</evidence>
<dbReference type="STRING" id="6412.T1EEL4"/>
<dbReference type="InterPro" id="IPR001660">
    <property type="entry name" value="SAM"/>
</dbReference>
<dbReference type="PANTHER" id="PTHR12247:SF138">
    <property type="entry name" value="POLYHOMEOTIC DISTAL, ISOFORM A-RELATED"/>
    <property type="match status" value="1"/>
</dbReference>
<dbReference type="InterPro" id="IPR050548">
    <property type="entry name" value="PcG_chromatin_remod_factors"/>
</dbReference>
<keyword evidence="5" id="KW-1185">Reference proteome</keyword>
<sequence>MSSSLHNTISSNMLPNNISTYPHNNNIIINNNNNSNSSCNNNDNIPSHNTSASDLGTNPNADPSQWGVSEVYNFIRSLTGCSLYADDFRKQEIDGQALLLLTEDHLMTAMNVKLGPALKICSNIRAMKDACNSSGGGGGV</sequence>
<dbReference type="GeneID" id="20195016"/>
<reference evidence="5" key="1">
    <citation type="submission" date="2012-12" db="EMBL/GenBank/DDBJ databases">
        <authorList>
            <person name="Hellsten U."/>
            <person name="Grimwood J."/>
            <person name="Chapman J.A."/>
            <person name="Shapiro H."/>
            <person name="Aerts A."/>
            <person name="Otillar R.P."/>
            <person name="Terry A.Y."/>
            <person name="Boore J.L."/>
            <person name="Simakov O."/>
            <person name="Marletaz F."/>
            <person name="Cho S.-J."/>
            <person name="Edsinger-Gonzales E."/>
            <person name="Havlak P."/>
            <person name="Kuo D.-H."/>
            <person name="Larsson T."/>
            <person name="Lv J."/>
            <person name="Arendt D."/>
            <person name="Savage R."/>
            <person name="Osoegawa K."/>
            <person name="de Jong P."/>
            <person name="Lindberg D.R."/>
            <person name="Seaver E.C."/>
            <person name="Weisblat D.A."/>
            <person name="Putnam N.H."/>
            <person name="Grigoriev I.V."/>
            <person name="Rokhsar D.S."/>
        </authorList>
    </citation>
    <scope>NUCLEOTIDE SEQUENCE</scope>
</reference>
<organism evidence="4 5">
    <name type="scientific">Helobdella robusta</name>
    <name type="common">Californian leech</name>
    <dbReference type="NCBI Taxonomy" id="6412"/>
    <lineage>
        <taxon>Eukaryota</taxon>
        <taxon>Metazoa</taxon>
        <taxon>Spiralia</taxon>
        <taxon>Lophotrochozoa</taxon>
        <taxon>Annelida</taxon>
        <taxon>Clitellata</taxon>
        <taxon>Hirudinea</taxon>
        <taxon>Rhynchobdellida</taxon>
        <taxon>Glossiphoniidae</taxon>
        <taxon>Helobdella</taxon>
    </lineage>
</organism>
<feature type="compositionally biased region" description="Polar residues" evidence="1">
    <location>
        <begin position="48"/>
        <end position="62"/>
    </location>
</feature>
<dbReference type="RefSeq" id="XP_009031510.1">
    <property type="nucleotide sequence ID" value="XM_009033262.1"/>
</dbReference>
<dbReference type="EMBL" id="AMQM01002307">
    <property type="status" value="NOT_ANNOTATED_CDS"/>
    <property type="molecule type" value="Genomic_DNA"/>
</dbReference>
<name>T1EEL4_HELRO</name>
<dbReference type="EMBL" id="KB097753">
    <property type="protein sequence ID" value="ESN90610.1"/>
    <property type="molecule type" value="Genomic_DNA"/>
</dbReference>
<evidence type="ECO:0000259" key="2">
    <source>
        <dbReference type="PROSITE" id="PS50105"/>
    </source>
</evidence>